<evidence type="ECO:0000313" key="2">
    <source>
        <dbReference type="Proteomes" id="UP001208689"/>
    </source>
</evidence>
<proteinExistence type="predicted"/>
<dbReference type="Proteomes" id="UP001208689">
    <property type="component" value="Chromosome"/>
</dbReference>
<reference evidence="1" key="1">
    <citation type="submission" date="2022-09" db="EMBL/GenBank/DDBJ databases">
        <title>Actin cytoskeleton and complex cell architecture in an #Asgard archaeon.</title>
        <authorList>
            <person name="Ponce Toledo R.I."/>
            <person name="Schleper C."/>
            <person name="Rodrigues Oliveira T."/>
            <person name="Wollweber F."/>
            <person name="Xu J."/>
            <person name="Rittmann S."/>
            <person name="Klingl A."/>
            <person name="Pilhofer M."/>
        </authorList>
    </citation>
    <scope>NUCLEOTIDE SEQUENCE</scope>
    <source>
        <strain evidence="1">B-35</strain>
    </source>
</reference>
<organism evidence="1 2">
    <name type="scientific">Candidatus Lokiarchaeum ossiferum</name>
    <dbReference type="NCBI Taxonomy" id="2951803"/>
    <lineage>
        <taxon>Archaea</taxon>
        <taxon>Promethearchaeati</taxon>
        <taxon>Promethearchaeota</taxon>
        <taxon>Promethearchaeia</taxon>
        <taxon>Promethearchaeales</taxon>
        <taxon>Promethearchaeaceae</taxon>
        <taxon>Candidatus Lokiarchaeum</taxon>
    </lineage>
</organism>
<keyword evidence="2" id="KW-1185">Reference proteome</keyword>
<evidence type="ECO:0000313" key="1">
    <source>
        <dbReference type="EMBL" id="UYP44621.1"/>
    </source>
</evidence>
<protein>
    <submittedName>
        <fullName evidence="1">Uncharacterized protein</fullName>
    </submittedName>
</protein>
<accession>A0ABY6HM79</accession>
<name>A0ABY6HM79_9ARCH</name>
<sequence>MNVKKKSNNMKFEIIFSIEGEPNMKKNMKNEILNPIRRIRWTKVGFST</sequence>
<dbReference type="EMBL" id="CP104013">
    <property type="protein sequence ID" value="UYP44621.1"/>
    <property type="molecule type" value="Genomic_DNA"/>
</dbReference>
<gene>
    <name evidence="1" type="ORF">NEF87_000906</name>
</gene>